<keyword evidence="3" id="KW-1185">Reference proteome</keyword>
<name>A0A1X6PH76_PORUM</name>
<gene>
    <name evidence="2" type="ORF">BU14_0056s0022</name>
</gene>
<organism evidence="2 3">
    <name type="scientific">Porphyra umbilicalis</name>
    <name type="common">Purple laver</name>
    <name type="synonym">Red alga</name>
    <dbReference type="NCBI Taxonomy" id="2786"/>
    <lineage>
        <taxon>Eukaryota</taxon>
        <taxon>Rhodophyta</taxon>
        <taxon>Bangiophyceae</taxon>
        <taxon>Bangiales</taxon>
        <taxon>Bangiaceae</taxon>
        <taxon>Porphyra</taxon>
    </lineage>
</organism>
<protein>
    <recommendedName>
        <fullName evidence="4">DDE-1 domain-containing protein</fullName>
    </recommendedName>
</protein>
<evidence type="ECO:0000313" key="2">
    <source>
        <dbReference type="EMBL" id="OSX80239.1"/>
    </source>
</evidence>
<evidence type="ECO:0000256" key="1">
    <source>
        <dbReference type="SAM" id="MobiDB-lite"/>
    </source>
</evidence>
<evidence type="ECO:0008006" key="4">
    <source>
        <dbReference type="Google" id="ProtNLM"/>
    </source>
</evidence>
<dbReference type="EMBL" id="KV918778">
    <property type="protein sequence ID" value="OSX80239.1"/>
    <property type="molecule type" value="Genomic_DNA"/>
</dbReference>
<feature type="compositionally biased region" description="Basic and acidic residues" evidence="1">
    <location>
        <begin position="481"/>
        <end position="490"/>
    </location>
</feature>
<proteinExistence type="predicted"/>
<feature type="region of interest" description="Disordered" evidence="1">
    <location>
        <begin position="469"/>
        <end position="490"/>
    </location>
</feature>
<evidence type="ECO:0000313" key="3">
    <source>
        <dbReference type="Proteomes" id="UP000218209"/>
    </source>
</evidence>
<dbReference type="Proteomes" id="UP000218209">
    <property type="component" value="Unassembled WGS sequence"/>
</dbReference>
<sequence>MATIFRDYVADMGAEREAQAKAYFGDDVVPGTWFAALLRLQPALRRVKAAGLDRACARAATPEAFAKYFAALSAVTRQYDIESASQFYNTDDSMIKVADVLRGCGRHAYTTSPTRRRADFVTPVMHSGADAASLVACICADGTRLPLFSVVRGSGGRLPFVQETRPNGTTTKVPLGPFVGEGAEDHRRKNPGFDGDLWIEYTRLLAKHLGSTQPTKWRLMLIDGCKVHLSAKRLGLLKAANMVVLMLPSLLSHLLQQCDDEPFLKVKAHPYRSARALLPTVPAGTHSTIKHLMLVIAEAGLHGLSTVHVINGFKNTGAWPVDASQVEVAKLLTGMAAGYATRRVDLYRLMVRLGPEARREIDKPVLSFGSISNRGRAVVATSHGVLAAIHELEAAKEVAFKAKEVRQAQAAHAREVRATQLAMDERDADQRRQIPGFCRRKDAWRSAAERQRDRLRRTNEYTPVARAVLVGEPRPKRAGRLKSDRSTLGE</sequence>
<dbReference type="AlphaFoldDB" id="A0A1X6PH76"/>
<reference evidence="2 3" key="1">
    <citation type="submission" date="2017-03" db="EMBL/GenBank/DDBJ databases">
        <title>WGS assembly of Porphyra umbilicalis.</title>
        <authorList>
            <person name="Brawley S.H."/>
            <person name="Blouin N.A."/>
            <person name="Ficko-Blean E."/>
            <person name="Wheeler G.L."/>
            <person name="Lohr M."/>
            <person name="Goodson H.V."/>
            <person name="Jenkins J.W."/>
            <person name="Blaby-Haas C.E."/>
            <person name="Helliwell K.E."/>
            <person name="Chan C."/>
            <person name="Marriage T."/>
            <person name="Bhattacharya D."/>
            <person name="Klein A.S."/>
            <person name="Badis Y."/>
            <person name="Brodie J."/>
            <person name="Cao Y."/>
            <person name="Collen J."/>
            <person name="Dittami S.M."/>
            <person name="Gachon C.M."/>
            <person name="Green B.R."/>
            <person name="Karpowicz S."/>
            <person name="Kim J.W."/>
            <person name="Kudahl U."/>
            <person name="Lin S."/>
            <person name="Michel G."/>
            <person name="Mittag M."/>
            <person name="Olson B.J."/>
            <person name="Pangilinan J."/>
            <person name="Peng Y."/>
            <person name="Qiu H."/>
            <person name="Shu S."/>
            <person name="Singer J.T."/>
            <person name="Smith A.G."/>
            <person name="Sprecher B.N."/>
            <person name="Wagner V."/>
            <person name="Wang W."/>
            <person name="Wang Z.-Y."/>
            <person name="Yan J."/>
            <person name="Yarish C."/>
            <person name="Zoeuner-Riek S."/>
            <person name="Zhuang Y."/>
            <person name="Zou Y."/>
            <person name="Lindquist E.A."/>
            <person name="Grimwood J."/>
            <person name="Barry K."/>
            <person name="Rokhsar D.S."/>
            <person name="Schmutz J."/>
            <person name="Stiller J.W."/>
            <person name="Grossman A.R."/>
            <person name="Prochnik S.E."/>
        </authorList>
    </citation>
    <scope>NUCLEOTIDE SEQUENCE [LARGE SCALE GENOMIC DNA]</scope>
    <source>
        <strain evidence="2">4086291</strain>
    </source>
</reference>
<accession>A0A1X6PH76</accession>